<comment type="subcellular location">
    <subcellularLocation>
        <location evidence="2">Membrane</location>
        <topology evidence="2">Multi-pass membrane protein</topology>
    </subcellularLocation>
</comment>
<dbReference type="PANTHER" id="PTHR23130">
    <property type="entry name" value="CYTOCHROME B561 AND DOMON DOMAIN-CONTAINING PROTEIN"/>
    <property type="match status" value="1"/>
</dbReference>
<keyword evidence="11" id="KW-0325">Glycoprotein</keyword>
<sequence length="644" mass="70508">MKSLTFFTALIFIRDAVSYSRGPPADKKFVCDSMKPSKNTHGQPQTDSIPYSIEIESEEVPLGSRLYLSLRSNSKEDFYKGFMIQGRNAKGEIVGVFEDSRGAKVVPCIGSNGSIGQDGADNKNKVTLLWKATEGVELDSIVTFYATVMRAIRTFWTNEPMRSVRIVKSGKYPGAFLESDGSAESEVEPESEAEGEAESEAEGEYGAESESEGESEPEGSSKSKKVGEYATCGSSKGCIGTPSNCVESSSCSVMASYAPLPGSKYRLSLTGADNRARYLALGFSLDGSMGEDLVVSCRNVGNKPQIEFSWNFGKSTSADLEKNLPTVTNQKISSVNNVLTCSFDIDSKLNVTVPGKADVVSYDFSANDYHLLVAEGPSDSSKISYHSIKTASASPVSLKAFSPIGEKSDILIKVHGVLMVISWMFCSFVGMMLGRYYKETWSNKKPLGMPIWFLGHRSLMMSVVFLSIAALVIIMIEIGGWNYDWTFLQENPHPIIGIVTFILCLVQPLMAQVRPHPGTENRWIFNWAHWFVGNSVQILAIASIFFSIDLKKAKLPDEANYVLTVFVIVSCLAHLALTGEVFASNKDASNMVSPSRKTYDFEEERMDPSEKSGGFRKILLGVYILINIILSSVIMGYILVGPGK</sequence>
<feature type="chain" id="PRO_5030923994" description="Ferric-chelate reductase 1" evidence="14">
    <location>
        <begin position="19"/>
        <end position="644"/>
    </location>
</feature>
<feature type="transmembrane region" description="Helical" evidence="13">
    <location>
        <begin position="523"/>
        <end position="548"/>
    </location>
</feature>
<dbReference type="CDD" id="cd08760">
    <property type="entry name" value="Cyt_b561_FRRS1_like"/>
    <property type="match status" value="1"/>
</dbReference>
<dbReference type="Gene3D" id="2.60.40.4060">
    <property type="entry name" value="Reeler domain"/>
    <property type="match status" value="1"/>
</dbReference>
<comment type="cofactor">
    <cofactor evidence="1">
        <name>heme b</name>
        <dbReference type="ChEBI" id="CHEBI:60344"/>
    </cofactor>
</comment>
<evidence type="ECO:0000313" key="19">
    <source>
        <dbReference type="Proteomes" id="UP000595437"/>
    </source>
</evidence>
<feature type="domain" description="Cytochrome b561" evidence="16">
    <location>
        <begin position="379"/>
        <end position="586"/>
    </location>
</feature>
<evidence type="ECO:0000259" key="16">
    <source>
        <dbReference type="PROSITE" id="PS50939"/>
    </source>
</evidence>
<feature type="domain" description="Reelin" evidence="17">
    <location>
        <begin position="16"/>
        <end position="179"/>
    </location>
</feature>
<feature type="transmembrane region" description="Helical" evidence="13">
    <location>
        <begin position="560"/>
        <end position="583"/>
    </location>
</feature>
<dbReference type="CDD" id="cd08544">
    <property type="entry name" value="Reeler"/>
    <property type="match status" value="1"/>
</dbReference>
<feature type="transmembrane region" description="Helical" evidence="13">
    <location>
        <begin position="416"/>
        <end position="437"/>
    </location>
</feature>
<evidence type="ECO:0000256" key="7">
    <source>
        <dbReference type="ARBA" id="ARBA00022982"/>
    </source>
</evidence>
<keyword evidence="9" id="KW-0408">Iron</keyword>
<evidence type="ECO:0000256" key="4">
    <source>
        <dbReference type="ARBA" id="ARBA00022448"/>
    </source>
</evidence>
<name>A0A7T8GZQ4_CALRO</name>
<evidence type="ECO:0000256" key="13">
    <source>
        <dbReference type="SAM" id="Phobius"/>
    </source>
</evidence>
<feature type="transmembrane region" description="Helical" evidence="13">
    <location>
        <begin position="493"/>
        <end position="511"/>
    </location>
</feature>
<evidence type="ECO:0000256" key="11">
    <source>
        <dbReference type="ARBA" id="ARBA00023180"/>
    </source>
</evidence>
<evidence type="ECO:0000256" key="8">
    <source>
        <dbReference type="ARBA" id="ARBA00022989"/>
    </source>
</evidence>
<dbReference type="InterPro" id="IPR002861">
    <property type="entry name" value="Reeler_dom"/>
</dbReference>
<protein>
    <recommendedName>
        <fullName evidence="20">Ferric-chelate reductase 1</fullName>
    </recommendedName>
</protein>
<evidence type="ECO:0000259" key="15">
    <source>
        <dbReference type="PROSITE" id="PS50836"/>
    </source>
</evidence>
<dbReference type="AlphaFoldDB" id="A0A7T8GZQ4"/>
<organism evidence="18 19">
    <name type="scientific">Caligus rogercresseyi</name>
    <name type="common">Sea louse</name>
    <dbReference type="NCBI Taxonomy" id="217165"/>
    <lineage>
        <taxon>Eukaryota</taxon>
        <taxon>Metazoa</taxon>
        <taxon>Ecdysozoa</taxon>
        <taxon>Arthropoda</taxon>
        <taxon>Crustacea</taxon>
        <taxon>Multicrustacea</taxon>
        <taxon>Hexanauplia</taxon>
        <taxon>Copepoda</taxon>
        <taxon>Siphonostomatoida</taxon>
        <taxon>Caligidae</taxon>
        <taxon>Caligus</taxon>
    </lineage>
</organism>
<feature type="transmembrane region" description="Helical" evidence="13">
    <location>
        <begin position="618"/>
        <end position="640"/>
    </location>
</feature>
<dbReference type="PROSITE" id="PS50939">
    <property type="entry name" value="CYTOCHROME_B561"/>
    <property type="match status" value="1"/>
</dbReference>
<evidence type="ECO:0008006" key="20">
    <source>
        <dbReference type="Google" id="ProtNLM"/>
    </source>
</evidence>
<dbReference type="PROSITE" id="PS51019">
    <property type="entry name" value="REELIN"/>
    <property type="match status" value="1"/>
</dbReference>
<feature type="compositionally biased region" description="Acidic residues" evidence="12">
    <location>
        <begin position="181"/>
        <end position="217"/>
    </location>
</feature>
<keyword evidence="10 13" id="KW-0472">Membrane</keyword>
<dbReference type="SMART" id="SM00665">
    <property type="entry name" value="B561"/>
    <property type="match status" value="1"/>
</dbReference>
<keyword evidence="5 13" id="KW-0812">Transmembrane</keyword>
<evidence type="ECO:0000256" key="2">
    <source>
        <dbReference type="ARBA" id="ARBA00004141"/>
    </source>
</evidence>
<feature type="signal peptide" evidence="14">
    <location>
        <begin position="1"/>
        <end position="18"/>
    </location>
</feature>
<evidence type="ECO:0000313" key="18">
    <source>
        <dbReference type="EMBL" id="QQP40829.1"/>
    </source>
</evidence>
<evidence type="ECO:0000256" key="12">
    <source>
        <dbReference type="SAM" id="MobiDB-lite"/>
    </source>
</evidence>
<evidence type="ECO:0000256" key="3">
    <source>
        <dbReference type="ARBA" id="ARBA00009195"/>
    </source>
</evidence>
<dbReference type="InterPro" id="IPR005018">
    <property type="entry name" value="DOMON_domain"/>
</dbReference>
<gene>
    <name evidence="18" type="ORF">FKW44_015011</name>
</gene>
<comment type="similarity">
    <text evidence="3">Belongs to the FRRS1 family.</text>
</comment>
<dbReference type="Proteomes" id="UP000595437">
    <property type="component" value="Chromosome 10"/>
</dbReference>
<feature type="transmembrane region" description="Helical" evidence="13">
    <location>
        <begin position="458"/>
        <end position="481"/>
    </location>
</feature>
<evidence type="ECO:0000256" key="10">
    <source>
        <dbReference type="ARBA" id="ARBA00023136"/>
    </source>
</evidence>
<evidence type="ECO:0000256" key="9">
    <source>
        <dbReference type="ARBA" id="ARBA00023004"/>
    </source>
</evidence>
<evidence type="ECO:0000259" key="17">
    <source>
        <dbReference type="PROSITE" id="PS51019"/>
    </source>
</evidence>
<dbReference type="PANTHER" id="PTHR23130:SF171">
    <property type="entry name" value="OS01G0895300 PROTEIN"/>
    <property type="match status" value="1"/>
</dbReference>
<evidence type="ECO:0000256" key="6">
    <source>
        <dbReference type="ARBA" id="ARBA00022729"/>
    </source>
</evidence>
<keyword evidence="6 14" id="KW-0732">Signal</keyword>
<accession>A0A7T8GZQ4</accession>
<dbReference type="InterPro" id="IPR042307">
    <property type="entry name" value="Reeler_sf"/>
</dbReference>
<dbReference type="OrthoDB" id="6372137at2759"/>
<keyword evidence="4" id="KW-0813">Transport</keyword>
<dbReference type="Pfam" id="PF02014">
    <property type="entry name" value="Reeler"/>
    <property type="match status" value="1"/>
</dbReference>
<dbReference type="PROSITE" id="PS50836">
    <property type="entry name" value="DOMON"/>
    <property type="match status" value="1"/>
</dbReference>
<dbReference type="GO" id="GO:0016020">
    <property type="term" value="C:membrane"/>
    <property type="evidence" value="ECO:0007669"/>
    <property type="project" value="UniProtKB-SubCell"/>
</dbReference>
<proteinExistence type="inferred from homology"/>
<dbReference type="EMBL" id="CP045899">
    <property type="protein sequence ID" value="QQP40829.1"/>
    <property type="molecule type" value="Genomic_DNA"/>
</dbReference>
<evidence type="ECO:0000256" key="5">
    <source>
        <dbReference type="ARBA" id="ARBA00022692"/>
    </source>
</evidence>
<keyword evidence="7" id="KW-0249">Electron transport</keyword>
<dbReference type="Gene3D" id="1.20.120.1770">
    <property type="match status" value="1"/>
</dbReference>
<evidence type="ECO:0000256" key="1">
    <source>
        <dbReference type="ARBA" id="ARBA00001970"/>
    </source>
</evidence>
<evidence type="ECO:0000256" key="14">
    <source>
        <dbReference type="SAM" id="SignalP"/>
    </source>
</evidence>
<keyword evidence="19" id="KW-1185">Reference proteome</keyword>
<reference evidence="19" key="1">
    <citation type="submission" date="2021-01" db="EMBL/GenBank/DDBJ databases">
        <title>Caligus Genome Assembly.</title>
        <authorList>
            <person name="Gallardo-Escarate C."/>
        </authorList>
    </citation>
    <scope>NUCLEOTIDE SEQUENCE [LARGE SCALE GENOMIC DNA]</scope>
</reference>
<dbReference type="InterPro" id="IPR006593">
    <property type="entry name" value="Cyt_b561/ferric_Rdtase_TM"/>
</dbReference>
<feature type="region of interest" description="Disordered" evidence="12">
    <location>
        <begin position="178"/>
        <end position="226"/>
    </location>
</feature>
<keyword evidence="8 13" id="KW-1133">Transmembrane helix</keyword>
<feature type="domain" description="DOMON" evidence="15">
    <location>
        <begin position="251"/>
        <end position="376"/>
    </location>
</feature>